<dbReference type="GO" id="GO:0009116">
    <property type="term" value="P:nucleoside metabolic process"/>
    <property type="evidence" value="ECO:0007669"/>
    <property type="project" value="InterPro"/>
</dbReference>
<dbReference type="GO" id="GO:0019284">
    <property type="term" value="P:L-methionine salvage from S-adenosylmethionine"/>
    <property type="evidence" value="ECO:0007669"/>
    <property type="project" value="TreeGrafter"/>
</dbReference>
<sequence>MKKSSKFTAPRVLFVVAMDSELQPLLKTLGKPKTSKILDTFPLYETSYKSVKIFIVHTYVGDVNASIAGFEAIREVNPDYVIKFGAVGGSYRESKAGDIIIPLGFFHRGGWITRNKITHTPTADASTWDSIFGEKDYQIQESRNNLGGMPYYFPVREEQIELCKSTLRSMNLKFQTAYVGGGNIWMFDQSVLTNVVECMLPITKTHDRFVSDMESYALAHACYLKRRSFLGCYIVASNDYLDESYDPIKVTDFCRKLVPYALELVSTFHIKR</sequence>
<dbReference type="GO" id="GO:0005829">
    <property type="term" value="C:cytosol"/>
    <property type="evidence" value="ECO:0007669"/>
    <property type="project" value="TreeGrafter"/>
</dbReference>
<organism evidence="2 3">
    <name type="scientific">Candidatus Woesebacteria bacterium GW2011_GWB1_39_12</name>
    <dbReference type="NCBI Taxonomy" id="1618574"/>
    <lineage>
        <taxon>Bacteria</taxon>
        <taxon>Candidatus Woeseibacteriota</taxon>
    </lineage>
</organism>
<dbReference type="GO" id="GO:0008782">
    <property type="term" value="F:adenosylhomocysteine nucleosidase activity"/>
    <property type="evidence" value="ECO:0007669"/>
    <property type="project" value="TreeGrafter"/>
</dbReference>
<accession>A0A0G0MG25</accession>
<dbReference type="GO" id="GO:0008930">
    <property type="term" value="F:methylthioadenosine nucleosidase activity"/>
    <property type="evidence" value="ECO:0007669"/>
    <property type="project" value="TreeGrafter"/>
</dbReference>
<evidence type="ECO:0000259" key="1">
    <source>
        <dbReference type="Pfam" id="PF01048"/>
    </source>
</evidence>
<dbReference type="Pfam" id="PF01048">
    <property type="entry name" value="PNP_UDP_1"/>
    <property type="match status" value="1"/>
</dbReference>
<evidence type="ECO:0000313" key="3">
    <source>
        <dbReference type="Proteomes" id="UP000033881"/>
    </source>
</evidence>
<feature type="domain" description="Nucleoside phosphorylase" evidence="1">
    <location>
        <begin position="12"/>
        <end position="267"/>
    </location>
</feature>
<dbReference type="PANTHER" id="PTHR46832">
    <property type="entry name" value="5'-METHYLTHIOADENOSINE/S-ADENOSYLHOMOCYSTEINE NUCLEOSIDASE"/>
    <property type="match status" value="1"/>
</dbReference>
<reference evidence="2 3" key="1">
    <citation type="journal article" date="2015" name="Nature">
        <title>rRNA introns, odd ribosomes, and small enigmatic genomes across a large radiation of phyla.</title>
        <authorList>
            <person name="Brown C.T."/>
            <person name="Hug L.A."/>
            <person name="Thomas B.C."/>
            <person name="Sharon I."/>
            <person name="Castelle C.J."/>
            <person name="Singh A."/>
            <person name="Wilkins M.J."/>
            <person name="Williams K.H."/>
            <person name="Banfield J.F."/>
        </authorList>
    </citation>
    <scope>NUCLEOTIDE SEQUENCE [LARGE SCALE GENOMIC DNA]</scope>
</reference>
<gene>
    <name evidence="2" type="ORF">UT24_C0025G0007</name>
</gene>
<dbReference type="InterPro" id="IPR000845">
    <property type="entry name" value="Nucleoside_phosphorylase_d"/>
</dbReference>
<dbReference type="SUPFAM" id="SSF53167">
    <property type="entry name" value="Purine and uridine phosphorylases"/>
    <property type="match status" value="1"/>
</dbReference>
<dbReference type="STRING" id="1618574.UT24_C0025G0007"/>
<dbReference type="Gene3D" id="3.40.50.1580">
    <property type="entry name" value="Nucleoside phosphorylase domain"/>
    <property type="match status" value="1"/>
</dbReference>
<dbReference type="InterPro" id="IPR035994">
    <property type="entry name" value="Nucleoside_phosphorylase_sf"/>
</dbReference>
<protein>
    <submittedName>
        <fullName evidence="2">5'-methylthioadenosine nucleosidase</fullName>
    </submittedName>
</protein>
<name>A0A0G0MG25_9BACT</name>
<dbReference type="EMBL" id="LBWB01000025">
    <property type="protein sequence ID" value="KKQ99290.1"/>
    <property type="molecule type" value="Genomic_DNA"/>
</dbReference>
<dbReference type="Proteomes" id="UP000033881">
    <property type="component" value="Unassembled WGS sequence"/>
</dbReference>
<comment type="caution">
    <text evidence="2">The sequence shown here is derived from an EMBL/GenBank/DDBJ whole genome shotgun (WGS) entry which is preliminary data.</text>
</comment>
<dbReference type="AlphaFoldDB" id="A0A0G0MG25"/>
<proteinExistence type="predicted"/>
<dbReference type="PANTHER" id="PTHR46832:SF1">
    <property type="entry name" value="5'-METHYLTHIOADENOSINE_S-ADENOSYLHOMOCYSTEINE NUCLEOSIDASE"/>
    <property type="match status" value="1"/>
</dbReference>
<evidence type="ECO:0000313" key="2">
    <source>
        <dbReference type="EMBL" id="KKQ99290.1"/>
    </source>
</evidence>